<feature type="compositionally biased region" description="Acidic residues" evidence="1">
    <location>
        <begin position="819"/>
        <end position="833"/>
    </location>
</feature>
<evidence type="ECO:0000256" key="1">
    <source>
        <dbReference type="SAM" id="MobiDB-lite"/>
    </source>
</evidence>
<dbReference type="EMBL" id="CAJNDS010002581">
    <property type="protein sequence ID" value="CAE7533726.1"/>
    <property type="molecule type" value="Genomic_DNA"/>
</dbReference>
<evidence type="ECO:0000313" key="2">
    <source>
        <dbReference type="EMBL" id="CAE7533726.1"/>
    </source>
</evidence>
<feature type="region of interest" description="Disordered" evidence="1">
    <location>
        <begin position="200"/>
        <end position="739"/>
    </location>
</feature>
<feature type="compositionally biased region" description="Acidic residues" evidence="1">
    <location>
        <begin position="348"/>
        <end position="361"/>
    </location>
</feature>
<sequence length="1258" mass="143694">MFHQHEWLSTLHQVTPRTAQCPEPSMAYSVQPLLARQLGKTAPYLDETALPLYWEKAQLEEEKRREAVAPPRIELLQMYDSDEEESRVGPVSCEVSVPEVLDEPAEALCKTAGVDELVEFFSRCHMVTPSFAFKPWRASLSGDFSNVHKALTEHFLDMLKEIVNNADNACDRNEMDKDAVKSKIFLQFFPQARAEEEWQKDAVEEARAEEELSEQKDAVEEARAEDEVPEQKDTSTVEAPATEEAPEEKDAMEDQTKSREEQAKMDSSEEREDDSDAEKEKPDSDKEEEAPEQGHAVEDEDQSQEEKATKHGSDEKEDDSDVQQAVQEVSDSDNEEEAPEKQAAIEAPAEEETPEEKEAVEDETKSQGEQAKIDSSEEREDDSDAEKEKPDSDKEEEAPEQGDAVEACEDEEVSAPFEEESGEEVSAELEDESDEAEQSQSRSRKRKRGGSFDSGGKKAAKEKKDSSENEKASSASSAQTCEEEEALQAACAEAEESARLAEEARRRREEEAAREKARAEAEEAAAEKRRQEEKAALEKSKAEAEERARLEEEKRRKESARLAEEARRRREEEAAREKVRAEAAEAAAEKRRQEEKAALEKSKAEAEERARLEEEKRRKESARLAEEARRRREEEAAREKARAEAAEEKAALEKSKAEAEERARLEEEKRRKEEAAREKAREEAEEAAAEKRRQEEKAALEKSKAEAEERARLEEEKRRKAVAEKRRQEEEPSADDCAVDVAGQSLQADKIEVFQAAHQVLLKIQSIKKRASEGLQFKAETEPTKAKPRDDMPMEEEEQEQAEVKDEAKQEPKVKDELKEEEEAQEEAQEEAVLETSKAKEDDGEDWARLEAKRRRKEAEAETGLPAPTSKAPSEDKKLPPKRKAAPPILHQRHPAPKRMPLRRAGVPQHDYTQLPNVPEWLKQKENKAYEQYALNPPPGHRPHEEGWRWRARRVYELGPVCEEGDPYKETLEDRMFVSPVRRLLLDLRSRAACESGGELPAKVPDKIFSHLSTVFQAAKFVFPMLSSEMRRTMVTQIWETVLHVEDMFRDPKFNRQAAQSLKVFIAGDLTDVLPDRPQVAQVAQVSPVARNEETENATPPQKRRRRRETREYDAEVPVDEVEFSQDTIGERFTCGRKLQTTIEDLYTGQANPKTSPFLKLQAMKVSGKLICRNNRRLWCLKEYQKTRRRTSKKFTVKVKLRVTVEKDPNIEEFIHARKSERSRPAHKEASEDSEESSQRAASPVSRKRSSPRFSRRS</sequence>
<accession>A0A812TQI3</accession>
<dbReference type="GO" id="GO:0036297">
    <property type="term" value="P:interstrand cross-link repair"/>
    <property type="evidence" value="ECO:0007669"/>
    <property type="project" value="TreeGrafter"/>
</dbReference>
<feature type="compositionally biased region" description="Basic and acidic residues" evidence="1">
    <location>
        <begin position="496"/>
        <end position="730"/>
    </location>
</feature>
<feature type="compositionally biased region" description="Basic and acidic residues" evidence="1">
    <location>
        <begin position="1215"/>
        <end position="1231"/>
    </location>
</feature>
<feature type="compositionally biased region" description="Basic and acidic residues" evidence="1">
    <location>
        <begin position="462"/>
        <end position="471"/>
    </location>
</feature>
<evidence type="ECO:0000313" key="3">
    <source>
        <dbReference type="Proteomes" id="UP000604046"/>
    </source>
</evidence>
<comment type="caution">
    <text evidence="2">The sequence shown here is derived from an EMBL/GenBank/DDBJ whole genome shotgun (WGS) entry which is preliminary data.</text>
</comment>
<feature type="region of interest" description="Disordered" evidence="1">
    <location>
        <begin position="771"/>
        <end position="896"/>
    </location>
</feature>
<feature type="compositionally biased region" description="Basic and acidic residues" evidence="1">
    <location>
        <begin position="362"/>
        <end position="376"/>
    </location>
</feature>
<feature type="compositionally biased region" description="Basic residues" evidence="1">
    <location>
        <begin position="880"/>
        <end position="896"/>
    </location>
</feature>
<dbReference type="GO" id="GO:0000724">
    <property type="term" value="P:double-strand break repair via homologous recombination"/>
    <property type="evidence" value="ECO:0007669"/>
    <property type="project" value="TreeGrafter"/>
</dbReference>
<dbReference type="PANTHER" id="PTHR15361:SF5">
    <property type="entry name" value="C3H1-TYPE DOMAIN-CONTAINING PROTEIN"/>
    <property type="match status" value="1"/>
</dbReference>
<dbReference type="PANTHER" id="PTHR15361">
    <property type="entry name" value="RAD51/NUKS-INTERACTING PROTEIN"/>
    <property type="match status" value="1"/>
</dbReference>
<proteinExistence type="predicted"/>
<feature type="compositionally biased region" description="Basic and acidic residues" evidence="1">
    <location>
        <begin position="802"/>
        <end position="818"/>
    </location>
</feature>
<feature type="compositionally biased region" description="Basic and acidic residues" evidence="1">
    <location>
        <begin position="248"/>
        <end position="268"/>
    </location>
</feature>
<dbReference type="GO" id="GO:0003697">
    <property type="term" value="F:single-stranded DNA binding"/>
    <property type="evidence" value="ECO:0007669"/>
    <property type="project" value="TreeGrafter"/>
</dbReference>
<name>A0A812TQI3_9DINO</name>
<gene>
    <name evidence="2" type="ORF">SNAT2548_LOCUS29908</name>
</gene>
<feature type="compositionally biased region" description="Basic and acidic residues" evidence="1">
    <location>
        <begin position="304"/>
        <end position="314"/>
    </location>
</feature>
<dbReference type="Proteomes" id="UP000604046">
    <property type="component" value="Unassembled WGS sequence"/>
</dbReference>
<feature type="compositionally biased region" description="Basic and acidic residues" evidence="1">
    <location>
        <begin position="779"/>
        <end position="792"/>
    </location>
</feature>
<feature type="compositionally biased region" description="Acidic residues" evidence="1">
    <location>
        <begin position="406"/>
        <end position="437"/>
    </location>
</feature>
<reference evidence="2" key="1">
    <citation type="submission" date="2021-02" db="EMBL/GenBank/DDBJ databases">
        <authorList>
            <person name="Dougan E. K."/>
            <person name="Rhodes N."/>
            <person name="Thang M."/>
            <person name="Chan C."/>
        </authorList>
    </citation>
    <scope>NUCLEOTIDE SEQUENCE</scope>
</reference>
<feature type="region of interest" description="Disordered" evidence="1">
    <location>
        <begin position="1215"/>
        <end position="1258"/>
    </location>
</feature>
<feature type="compositionally biased region" description="Basic and acidic residues" evidence="1">
    <location>
        <begin position="200"/>
        <end position="235"/>
    </location>
</feature>
<keyword evidence="3" id="KW-1185">Reference proteome</keyword>
<feature type="compositionally biased region" description="Basic residues" evidence="1">
    <location>
        <begin position="1246"/>
        <end position="1258"/>
    </location>
</feature>
<dbReference type="OrthoDB" id="445617at2759"/>
<protein>
    <submittedName>
        <fullName evidence="2">Uncharacterized protein</fullName>
    </submittedName>
</protein>
<feature type="region of interest" description="Disordered" evidence="1">
    <location>
        <begin position="1085"/>
        <end position="1112"/>
    </location>
</feature>
<dbReference type="GO" id="GO:0003690">
    <property type="term" value="F:double-stranded DNA binding"/>
    <property type="evidence" value="ECO:0007669"/>
    <property type="project" value="TreeGrafter"/>
</dbReference>
<feature type="compositionally biased region" description="Basic and acidic residues" evidence="1">
    <location>
        <begin position="837"/>
        <end position="851"/>
    </location>
</feature>
<dbReference type="InterPro" id="IPR052003">
    <property type="entry name" value="HR_DNA-Binding_Protein"/>
</dbReference>
<organism evidence="2 3">
    <name type="scientific">Symbiodinium natans</name>
    <dbReference type="NCBI Taxonomy" id="878477"/>
    <lineage>
        <taxon>Eukaryota</taxon>
        <taxon>Sar</taxon>
        <taxon>Alveolata</taxon>
        <taxon>Dinophyceae</taxon>
        <taxon>Suessiales</taxon>
        <taxon>Symbiodiniaceae</taxon>
        <taxon>Symbiodinium</taxon>
    </lineage>
</organism>
<dbReference type="AlphaFoldDB" id="A0A812TQI3"/>